<dbReference type="GO" id="GO:0003677">
    <property type="term" value="F:DNA binding"/>
    <property type="evidence" value="ECO:0007669"/>
    <property type="project" value="InterPro"/>
</dbReference>
<dbReference type="Proteomes" id="UP000572863">
    <property type="component" value="Unassembled WGS sequence"/>
</dbReference>
<dbReference type="EMBL" id="JACARY010000081">
    <property type="protein sequence ID" value="NWD98615.1"/>
    <property type="molecule type" value="Genomic_DNA"/>
</dbReference>
<reference evidence="4 5" key="1">
    <citation type="submission" date="2020-04" db="EMBL/GenBank/DDBJ databases">
        <title>Molecular characterization of pseudomonads from Agaricus bisporus reveal novel blotch 2 pathogens in Western Europe.</title>
        <authorList>
            <person name="Taparia T."/>
            <person name="Krijger M."/>
            <person name="Haynes E."/>
            <person name="Elpinstone J.G."/>
            <person name="Noble R."/>
            <person name="Van Der Wolf J."/>
        </authorList>
    </citation>
    <scope>NUCLEOTIDE SEQUENCE [LARGE SCALE GENOMIC DNA]</scope>
    <source>
        <strain evidence="2 4">P7774</strain>
        <strain evidence="3 5">P8021</strain>
    </source>
</reference>
<evidence type="ECO:0000313" key="3">
    <source>
        <dbReference type="EMBL" id="NWE88006.1"/>
    </source>
</evidence>
<protein>
    <submittedName>
        <fullName evidence="3">Transcriptional regulator</fullName>
    </submittedName>
</protein>
<accession>A0A7Y8FYR7</accession>
<dbReference type="Gene3D" id="1.10.260.40">
    <property type="entry name" value="lambda repressor-like DNA-binding domains"/>
    <property type="match status" value="1"/>
</dbReference>
<dbReference type="SMART" id="SM00530">
    <property type="entry name" value="HTH_XRE"/>
    <property type="match status" value="1"/>
</dbReference>
<dbReference type="AlphaFoldDB" id="A0A7Y8FYR7"/>
<evidence type="ECO:0000313" key="2">
    <source>
        <dbReference type="EMBL" id="NWD98615.1"/>
    </source>
</evidence>
<evidence type="ECO:0000259" key="1">
    <source>
        <dbReference type="PROSITE" id="PS50943"/>
    </source>
</evidence>
<name>A0A7Y8FYR7_9PSED</name>
<dbReference type="SUPFAM" id="SSF47413">
    <property type="entry name" value="lambda repressor-like DNA-binding domains"/>
    <property type="match status" value="1"/>
</dbReference>
<sequence>MELSKPGIQSYFREWPQMLRQSIAAALRHVRQQHKVLLTDLEEGVTASHLSRIERSERGVTVEKLDQIARQLGVHPLSILALAYGAEEVVRPTELLKCVSKEVSALGGLIAPLVVKPEDSHSRVAAAAKRREDVQRLKAEGLSKAEAARVLAISKQTVARHW</sequence>
<gene>
    <name evidence="2" type="ORF">HX871_29790</name>
    <name evidence="3" type="ORF">HX893_07675</name>
</gene>
<dbReference type="PROSITE" id="PS50943">
    <property type="entry name" value="HTH_CROC1"/>
    <property type="match status" value="1"/>
</dbReference>
<feature type="domain" description="HTH cro/C1-type" evidence="1">
    <location>
        <begin position="27"/>
        <end position="80"/>
    </location>
</feature>
<evidence type="ECO:0000313" key="4">
    <source>
        <dbReference type="Proteomes" id="UP000572863"/>
    </source>
</evidence>
<dbReference type="Pfam" id="PF01381">
    <property type="entry name" value="HTH_3"/>
    <property type="match status" value="1"/>
</dbReference>
<proteinExistence type="predicted"/>
<dbReference type="CDD" id="cd00093">
    <property type="entry name" value="HTH_XRE"/>
    <property type="match status" value="1"/>
</dbReference>
<organism evidence="3 5">
    <name type="scientific">Pseudomonas reactans</name>
    <dbReference type="NCBI Taxonomy" id="117680"/>
    <lineage>
        <taxon>Bacteria</taxon>
        <taxon>Pseudomonadati</taxon>
        <taxon>Pseudomonadota</taxon>
        <taxon>Gammaproteobacteria</taxon>
        <taxon>Pseudomonadales</taxon>
        <taxon>Pseudomonadaceae</taxon>
        <taxon>Pseudomonas</taxon>
    </lineage>
</organism>
<evidence type="ECO:0000313" key="5">
    <source>
        <dbReference type="Proteomes" id="UP000585226"/>
    </source>
</evidence>
<comment type="caution">
    <text evidence="3">The sequence shown here is derived from an EMBL/GenBank/DDBJ whole genome shotgun (WGS) entry which is preliminary data.</text>
</comment>
<keyword evidence="4" id="KW-1185">Reference proteome</keyword>
<dbReference type="RefSeq" id="WP_177062057.1">
    <property type="nucleotide sequence ID" value="NZ_JACARY010000081.1"/>
</dbReference>
<dbReference type="InterPro" id="IPR001387">
    <property type="entry name" value="Cro/C1-type_HTH"/>
</dbReference>
<dbReference type="InterPro" id="IPR010982">
    <property type="entry name" value="Lambda_DNA-bd_dom_sf"/>
</dbReference>
<dbReference type="EMBL" id="JACASD010000016">
    <property type="protein sequence ID" value="NWE88006.1"/>
    <property type="molecule type" value="Genomic_DNA"/>
</dbReference>
<dbReference type="Proteomes" id="UP000585226">
    <property type="component" value="Unassembled WGS sequence"/>
</dbReference>